<reference evidence="5" key="1">
    <citation type="submission" date="2023-02" db="EMBL/GenBank/DDBJ databases">
        <title>Identification and recombinant expression of a fungal hydrolase from Papiliotrema laurentii that hydrolyzes apple cutin and clears colloidal polyester polyurethane.</title>
        <authorList>
            <consortium name="DOE Joint Genome Institute"/>
            <person name="Roman V.A."/>
            <person name="Bojanowski C."/>
            <person name="Crable B.R."/>
            <person name="Wagner D.N."/>
            <person name="Hung C.S."/>
            <person name="Nadeau L.J."/>
            <person name="Schratz L."/>
            <person name="Haridas S."/>
            <person name="Pangilinan J."/>
            <person name="Lipzen A."/>
            <person name="Na H."/>
            <person name="Yan M."/>
            <person name="Ng V."/>
            <person name="Grigoriev I.V."/>
            <person name="Spatafora J.W."/>
            <person name="Barlow D."/>
            <person name="Biffinger J."/>
            <person name="Kelley-Loughnane N."/>
            <person name="Varaljay V.A."/>
            <person name="Crookes-Goodson W.J."/>
        </authorList>
    </citation>
    <scope>NUCLEOTIDE SEQUENCE</scope>
    <source>
        <strain evidence="5">5307AH</strain>
    </source>
</reference>
<name>A0AAD9FS94_PAPLA</name>
<gene>
    <name evidence="5" type="ORF">DB88DRAFT_436291</name>
</gene>
<dbReference type="PANTHER" id="PTHR10067:SF9">
    <property type="entry name" value="PHOSPHATIDYLSERINE DECARBOXYLASE FAMILY PROTEIN (AFU_ORTHOLOGUE AFUA_7G01730)"/>
    <property type="match status" value="1"/>
</dbReference>
<evidence type="ECO:0000313" key="6">
    <source>
        <dbReference type="Proteomes" id="UP001182556"/>
    </source>
</evidence>
<dbReference type="Pfam" id="PF02666">
    <property type="entry name" value="PS_Dcarbxylase"/>
    <property type="match status" value="1"/>
</dbReference>
<sequence length="441" mass="49448">MTDPKDPKVPEEHRVHRTGHWMSQDKRHHHKFLNDTIEHVDANPKDLHPVLQEFKEAVETDTRLYMLFELMFQQVPSGKKYLSDPSGDTATVRDFEHLLQLINHVLTTAPHWTDAGHSAGLVGVPVNALLDWPMGTTAGFAVFQDPTVNHHLKKILNVWGEFLSSPESAAVLGQDNEGWFSPHGLSSLEEVANKARGSSYKFDEMFHCDPKAEHYGYKSWDDFFTRLFKDGIRPVAGEDDDNVVANACESKVYKVAHNVKARDQFWVKGQPYSVLDILAFDDEAEKYVGGTIYQAFLSALSYHRWHSPISGKIKKAYVVDGTYYSEPLFEDFAPGQEADPVGETTSQEYISAVATRAIIFIEADNKKLGTVAFLGIGMTEVSTCEITVKEGQHVKKGDQLGMFHFGGSTHVVLFEKKVKVSGFPEPSDHNVPVRSKLCVVE</sequence>
<feature type="region of interest" description="Disordered" evidence="3">
    <location>
        <begin position="1"/>
        <end position="25"/>
    </location>
</feature>
<evidence type="ECO:0000313" key="5">
    <source>
        <dbReference type="EMBL" id="KAK1925255.1"/>
    </source>
</evidence>
<dbReference type="PANTHER" id="PTHR10067">
    <property type="entry name" value="PHOSPHATIDYLSERINE DECARBOXYLASE"/>
    <property type="match status" value="1"/>
</dbReference>
<dbReference type="AlphaFoldDB" id="A0AAD9FS94"/>
<evidence type="ECO:0000256" key="3">
    <source>
        <dbReference type="SAM" id="MobiDB-lite"/>
    </source>
</evidence>
<feature type="domain" description="L-tryptophan decarboxylase PsiD-like" evidence="4">
    <location>
        <begin position="48"/>
        <end position="187"/>
    </location>
</feature>
<evidence type="ECO:0000256" key="2">
    <source>
        <dbReference type="ARBA" id="ARBA00023239"/>
    </source>
</evidence>
<feature type="compositionally biased region" description="Basic and acidic residues" evidence="3">
    <location>
        <begin position="1"/>
        <end position="14"/>
    </location>
</feature>
<comment type="caution">
    <text evidence="5">The sequence shown here is derived from an EMBL/GenBank/DDBJ whole genome shotgun (WGS) entry which is preliminary data.</text>
</comment>
<protein>
    <submittedName>
        <fullName evidence="5">Phosphatidylserine decarboxylase</fullName>
    </submittedName>
</protein>
<dbReference type="GO" id="GO:0006646">
    <property type="term" value="P:phosphatidylethanolamine biosynthetic process"/>
    <property type="evidence" value="ECO:0007669"/>
    <property type="project" value="TreeGrafter"/>
</dbReference>
<accession>A0AAD9FS94</accession>
<keyword evidence="1" id="KW-0210">Decarboxylase</keyword>
<keyword evidence="2" id="KW-0456">Lyase</keyword>
<dbReference type="GO" id="GO:0005739">
    <property type="term" value="C:mitochondrion"/>
    <property type="evidence" value="ECO:0007669"/>
    <property type="project" value="TreeGrafter"/>
</dbReference>
<dbReference type="Proteomes" id="UP001182556">
    <property type="component" value="Unassembled WGS sequence"/>
</dbReference>
<dbReference type="InterPro" id="IPR022237">
    <property type="entry name" value="PsiD-like"/>
</dbReference>
<dbReference type="EMBL" id="JAODAN010000003">
    <property type="protein sequence ID" value="KAK1925255.1"/>
    <property type="molecule type" value="Genomic_DNA"/>
</dbReference>
<proteinExistence type="predicted"/>
<keyword evidence="6" id="KW-1185">Reference proteome</keyword>
<dbReference type="InterPro" id="IPR003817">
    <property type="entry name" value="PS_Dcarbxylase"/>
</dbReference>
<evidence type="ECO:0000259" key="4">
    <source>
        <dbReference type="Pfam" id="PF12588"/>
    </source>
</evidence>
<dbReference type="GO" id="GO:0004609">
    <property type="term" value="F:phosphatidylserine decarboxylase activity"/>
    <property type="evidence" value="ECO:0007669"/>
    <property type="project" value="InterPro"/>
</dbReference>
<dbReference type="Pfam" id="PF12588">
    <property type="entry name" value="PSDC"/>
    <property type="match status" value="1"/>
</dbReference>
<evidence type="ECO:0000256" key="1">
    <source>
        <dbReference type="ARBA" id="ARBA00022793"/>
    </source>
</evidence>
<organism evidence="5 6">
    <name type="scientific">Papiliotrema laurentii</name>
    <name type="common">Cryptococcus laurentii</name>
    <dbReference type="NCBI Taxonomy" id="5418"/>
    <lineage>
        <taxon>Eukaryota</taxon>
        <taxon>Fungi</taxon>
        <taxon>Dikarya</taxon>
        <taxon>Basidiomycota</taxon>
        <taxon>Agaricomycotina</taxon>
        <taxon>Tremellomycetes</taxon>
        <taxon>Tremellales</taxon>
        <taxon>Rhynchogastremaceae</taxon>
        <taxon>Papiliotrema</taxon>
    </lineage>
</organism>